<reference evidence="5" key="1">
    <citation type="journal article" date="2020" name="Stud. Mycol.">
        <title>101 Dothideomycetes genomes: a test case for predicting lifestyles and emergence of pathogens.</title>
        <authorList>
            <person name="Haridas S."/>
            <person name="Albert R."/>
            <person name="Binder M."/>
            <person name="Bloem J."/>
            <person name="Labutti K."/>
            <person name="Salamov A."/>
            <person name="Andreopoulos B."/>
            <person name="Baker S."/>
            <person name="Barry K."/>
            <person name="Bills G."/>
            <person name="Bluhm B."/>
            <person name="Cannon C."/>
            <person name="Castanera R."/>
            <person name="Culley D."/>
            <person name="Daum C."/>
            <person name="Ezra D."/>
            <person name="Gonzalez J."/>
            <person name="Henrissat B."/>
            <person name="Kuo A."/>
            <person name="Liang C."/>
            <person name="Lipzen A."/>
            <person name="Lutzoni F."/>
            <person name="Magnuson J."/>
            <person name="Mondo S."/>
            <person name="Nolan M."/>
            <person name="Ohm R."/>
            <person name="Pangilinan J."/>
            <person name="Park H.-J."/>
            <person name="Ramirez L."/>
            <person name="Alfaro M."/>
            <person name="Sun H."/>
            <person name="Tritt A."/>
            <person name="Yoshinaga Y."/>
            <person name="Zwiers L.-H."/>
            <person name="Turgeon B."/>
            <person name="Goodwin S."/>
            <person name="Spatafora J."/>
            <person name="Crous P."/>
            <person name="Grigoriev I."/>
        </authorList>
    </citation>
    <scope>NUCLEOTIDE SEQUENCE</scope>
    <source>
        <strain evidence="5">CBS 119925</strain>
    </source>
</reference>
<feature type="coiled-coil region" evidence="3">
    <location>
        <begin position="856"/>
        <end position="889"/>
    </location>
</feature>
<dbReference type="AlphaFoldDB" id="A0A6A6UX62"/>
<keyword evidence="1" id="KW-0677">Repeat</keyword>
<dbReference type="Gene3D" id="1.25.40.10">
    <property type="entry name" value="Tetratricopeptide repeat domain"/>
    <property type="match status" value="2"/>
</dbReference>
<sequence length="898" mass="103983">MSPFLPRSSMPRAFVADVVSVPAAEWSLLPFLAPRVCAEVVSRRRDWRYYGRITRTHGEKIGKDSRNKNKSSLASGQDQNFQKDCDGSPRSAHSLETTFPRRESYCPLKRNSRPATVSNDVWRRYADIGAFSRAQRAHYSTAVAPSRDSAASVGESSASRPTPASLVADAPATLASEEGKVHTRHTRRHREKVHIRRHEETADLRRSVPLHRSVHQSLVDHRRQKLLPLERSRFDHHVARYLQDDPNPRPGGLLLSGRYRSLRRRVFVLTRETTTVLRLENARPEGRILYAFAALDRKLYPKWRRKHHGIKLIHDSRSPDWATRLSKDASPIDKEKMFQNWQSFTLAEKRQSCHSLLLYLLDTEPLRALWLLHVLALSPEVKDLKPYVLADALEHIAGLAVRDSTRSVRTSHLRVFETPPDLVPVFCHVFSKHLARFPHICSQDLLYKLGQMCTYADLKKLLDLLLNNKAYLGYATLLHYANAFSKFGDHQNALRCLEEIARLVSSPAGKSELANRQGFRFSSALLLHKSNMGGKNYHLTTDIVAQITELGLHLDILLHNVIMNNAMKAGDYSTAFRVYNALEESGLQPDLYTYSILLHGCVECDNPHQFWDFASHCAEKARELKSPWLATEYLYFLYTVHKRDDPEQLSVVLNRAFTTFFSTKSIPDLLFPFSKETKAVEEDGNKMEPTVIALYLLFQVAIKALSTRGPSHILNLYNYFLRLIRSRKYPLFNELARGHTIWNTFLFEFCRRKQFTEASELIKTMTDDTTGVIPQPNVYTWNVFMSGFYRHKQPRAAERIFEIMQARGVKPDQYTNEVMLRGYAHEQHVDKIKDIMQFVDDERQLSPRIMWYLTMVRDQEKLMDGLEDAKREREKRMREERKLEVLEEKRRWEGVELD</sequence>
<evidence type="ECO:0008006" key="7">
    <source>
        <dbReference type="Google" id="ProtNLM"/>
    </source>
</evidence>
<evidence type="ECO:0000256" key="1">
    <source>
        <dbReference type="ARBA" id="ARBA00022737"/>
    </source>
</evidence>
<evidence type="ECO:0000256" key="2">
    <source>
        <dbReference type="PROSITE-ProRule" id="PRU00708"/>
    </source>
</evidence>
<dbReference type="PANTHER" id="PTHR47941">
    <property type="entry name" value="PENTATRICOPEPTIDE REPEAT-CONTAINING PROTEIN 3, MITOCHONDRIAL"/>
    <property type="match status" value="1"/>
</dbReference>
<dbReference type="PROSITE" id="PS51375">
    <property type="entry name" value="PPR"/>
    <property type="match status" value="2"/>
</dbReference>
<dbReference type="InterPro" id="IPR011990">
    <property type="entry name" value="TPR-like_helical_dom_sf"/>
</dbReference>
<evidence type="ECO:0000313" key="5">
    <source>
        <dbReference type="EMBL" id="KAF2741990.1"/>
    </source>
</evidence>
<evidence type="ECO:0000313" key="6">
    <source>
        <dbReference type="Proteomes" id="UP000799440"/>
    </source>
</evidence>
<dbReference type="Proteomes" id="UP000799440">
    <property type="component" value="Unassembled WGS sequence"/>
</dbReference>
<feature type="compositionally biased region" description="Polar residues" evidence="4">
    <location>
        <begin position="70"/>
        <end position="80"/>
    </location>
</feature>
<proteinExistence type="predicted"/>
<evidence type="ECO:0000256" key="3">
    <source>
        <dbReference type="SAM" id="Coils"/>
    </source>
</evidence>
<feature type="compositionally biased region" description="Basic residues" evidence="4">
    <location>
        <begin position="182"/>
        <end position="196"/>
    </location>
</feature>
<dbReference type="NCBIfam" id="TIGR00756">
    <property type="entry name" value="PPR"/>
    <property type="match status" value="2"/>
</dbReference>
<keyword evidence="3" id="KW-0175">Coiled coil</keyword>
<feature type="region of interest" description="Disordered" evidence="4">
    <location>
        <begin position="60"/>
        <end position="98"/>
    </location>
</feature>
<name>A0A6A6UX62_9PLEO</name>
<dbReference type="EMBL" id="MU006617">
    <property type="protein sequence ID" value="KAF2741990.1"/>
    <property type="molecule type" value="Genomic_DNA"/>
</dbReference>
<evidence type="ECO:0000256" key="4">
    <source>
        <dbReference type="SAM" id="MobiDB-lite"/>
    </source>
</evidence>
<gene>
    <name evidence="5" type="ORF">M011DRAFT_433810</name>
</gene>
<feature type="repeat" description="PPR" evidence="2">
    <location>
        <begin position="555"/>
        <end position="589"/>
    </location>
</feature>
<feature type="region of interest" description="Disordered" evidence="4">
    <location>
        <begin position="141"/>
        <end position="197"/>
    </location>
</feature>
<accession>A0A6A6UX62</accession>
<dbReference type="OrthoDB" id="185373at2759"/>
<keyword evidence="6" id="KW-1185">Reference proteome</keyword>
<feature type="repeat" description="PPR" evidence="2">
    <location>
        <begin position="777"/>
        <end position="811"/>
    </location>
</feature>
<organism evidence="5 6">
    <name type="scientific">Sporormia fimetaria CBS 119925</name>
    <dbReference type="NCBI Taxonomy" id="1340428"/>
    <lineage>
        <taxon>Eukaryota</taxon>
        <taxon>Fungi</taxon>
        <taxon>Dikarya</taxon>
        <taxon>Ascomycota</taxon>
        <taxon>Pezizomycotina</taxon>
        <taxon>Dothideomycetes</taxon>
        <taxon>Pleosporomycetidae</taxon>
        <taxon>Pleosporales</taxon>
        <taxon>Sporormiaceae</taxon>
        <taxon>Sporormia</taxon>
    </lineage>
</organism>
<protein>
    <recommendedName>
        <fullName evidence="7">Pentacotripeptide-repeat region of PRORP domain-containing protein</fullName>
    </recommendedName>
</protein>
<dbReference type="Pfam" id="PF13041">
    <property type="entry name" value="PPR_2"/>
    <property type="match status" value="2"/>
</dbReference>
<dbReference type="InterPro" id="IPR002885">
    <property type="entry name" value="PPR_rpt"/>
</dbReference>